<dbReference type="Gene3D" id="3.40.50.2300">
    <property type="match status" value="1"/>
</dbReference>
<dbReference type="SUPFAM" id="SSF52172">
    <property type="entry name" value="CheY-like"/>
    <property type="match status" value="1"/>
</dbReference>
<dbReference type="PANTHER" id="PTHR31442:SF32">
    <property type="entry name" value="TWO-COMPONENT RESPONSE REGULATOR ORR21-LIKE"/>
    <property type="match status" value="1"/>
</dbReference>
<comment type="caution">
    <text evidence="9">The sequence shown here is derived from an EMBL/GenBank/DDBJ whole genome shotgun (WGS) entry which is preliminary data.</text>
</comment>
<keyword evidence="10" id="KW-1185">Reference proteome</keyword>
<dbReference type="PROSITE" id="PS51294">
    <property type="entry name" value="HTH_MYB"/>
    <property type="match status" value="1"/>
</dbReference>
<sequence length="356" mass="40680">MNSYLSVMNEIHVLFVDHEWNYSNTTSLLEACHYRVSQVQIADAAILMLSNGTSKIDLVIANITTPGSFKILELALSMGIPTILMSIDDDPSTAMAAIENGAFLYIKRPTSPEMLRYLWQHVARETMRVLRERERLMAASFIAPPCGVGFGDVENPNNRFAMDKGKRKRNDYYDEKYVEKEYDFDNSRRSQGNVKRKMCTEWTKELHEKFMDAIEQLGDGSIFPKEIMEKMNVPGLTRMQVASHLQKCRNENWRSPEERKSTLGANPKSSDGEGSSSHKPRRFGSMPRIKKEKSEDRAYDHGSRNEMEAKVMANQPTYHMKNEAFLPHPEINIALDTHSSGQMHPSPIDMSFFTTP</sequence>
<dbReference type="Pfam" id="PF00249">
    <property type="entry name" value="Myb_DNA-binding"/>
    <property type="match status" value="1"/>
</dbReference>
<comment type="caution">
    <text evidence="5">Lacks conserved residue(s) required for the propagation of feature annotation.</text>
</comment>
<dbReference type="Proteomes" id="UP001567538">
    <property type="component" value="Unassembled WGS sequence"/>
</dbReference>
<dbReference type="PROSITE" id="PS50110">
    <property type="entry name" value="RESPONSE_REGULATORY"/>
    <property type="match status" value="1"/>
</dbReference>
<dbReference type="FunFam" id="1.10.10.60:FF:000007">
    <property type="entry name" value="Two-component response regulator"/>
    <property type="match status" value="1"/>
</dbReference>
<keyword evidence="2" id="KW-0805">Transcription regulation</keyword>
<evidence type="ECO:0000259" key="7">
    <source>
        <dbReference type="PROSITE" id="PS50110"/>
    </source>
</evidence>
<evidence type="ECO:0000256" key="3">
    <source>
        <dbReference type="ARBA" id="ARBA00023163"/>
    </source>
</evidence>
<evidence type="ECO:0000256" key="4">
    <source>
        <dbReference type="ARBA" id="ARBA00023242"/>
    </source>
</evidence>
<feature type="compositionally biased region" description="Basic and acidic residues" evidence="6">
    <location>
        <begin position="248"/>
        <end position="261"/>
    </location>
</feature>
<feature type="domain" description="Response regulatory" evidence="7">
    <location>
        <begin position="11"/>
        <end position="123"/>
    </location>
</feature>
<dbReference type="AlphaFoldDB" id="A0ABD1H5R4"/>
<dbReference type="PANTHER" id="PTHR31442">
    <property type="entry name" value="HOMEODOMAIN-LIKE SUPERFAMILY PROTEIN-RELATED"/>
    <property type="match status" value="1"/>
</dbReference>
<evidence type="ECO:0000256" key="1">
    <source>
        <dbReference type="ARBA" id="ARBA00004123"/>
    </source>
</evidence>
<evidence type="ECO:0000313" key="10">
    <source>
        <dbReference type="Proteomes" id="UP001567538"/>
    </source>
</evidence>
<protein>
    <submittedName>
        <fullName evidence="9">Uncharacterized protein</fullName>
    </submittedName>
</protein>
<dbReference type="InterPro" id="IPR017930">
    <property type="entry name" value="Myb_dom"/>
</dbReference>
<feature type="compositionally biased region" description="Polar residues" evidence="6">
    <location>
        <begin position="263"/>
        <end position="277"/>
    </location>
</feature>
<name>A0ABD1H5R4_SALDI</name>
<dbReference type="InterPro" id="IPR001005">
    <property type="entry name" value="SANT/Myb"/>
</dbReference>
<evidence type="ECO:0000256" key="2">
    <source>
        <dbReference type="ARBA" id="ARBA00023015"/>
    </source>
</evidence>
<organism evidence="9 10">
    <name type="scientific">Salvia divinorum</name>
    <name type="common">Maria pastora</name>
    <name type="synonym">Diviner's sage</name>
    <dbReference type="NCBI Taxonomy" id="28513"/>
    <lineage>
        <taxon>Eukaryota</taxon>
        <taxon>Viridiplantae</taxon>
        <taxon>Streptophyta</taxon>
        <taxon>Embryophyta</taxon>
        <taxon>Tracheophyta</taxon>
        <taxon>Spermatophyta</taxon>
        <taxon>Magnoliopsida</taxon>
        <taxon>eudicotyledons</taxon>
        <taxon>Gunneridae</taxon>
        <taxon>Pentapetalae</taxon>
        <taxon>asterids</taxon>
        <taxon>lamiids</taxon>
        <taxon>Lamiales</taxon>
        <taxon>Lamiaceae</taxon>
        <taxon>Nepetoideae</taxon>
        <taxon>Mentheae</taxon>
        <taxon>Salviinae</taxon>
        <taxon>Salvia</taxon>
        <taxon>Salvia subgen. Calosphace</taxon>
    </lineage>
</organism>
<proteinExistence type="predicted"/>
<keyword evidence="3" id="KW-0804">Transcription</keyword>
<dbReference type="Gene3D" id="1.10.10.60">
    <property type="entry name" value="Homeodomain-like"/>
    <property type="match status" value="1"/>
</dbReference>
<dbReference type="EMBL" id="JBEAFC010000007">
    <property type="protein sequence ID" value="KAL1551752.1"/>
    <property type="molecule type" value="Genomic_DNA"/>
</dbReference>
<dbReference type="NCBIfam" id="TIGR01557">
    <property type="entry name" value="myb_SHAQKYF"/>
    <property type="match status" value="1"/>
</dbReference>
<dbReference type="InterPro" id="IPR011006">
    <property type="entry name" value="CheY-like_superfamily"/>
</dbReference>
<keyword evidence="4" id="KW-0539">Nucleus</keyword>
<evidence type="ECO:0000259" key="8">
    <source>
        <dbReference type="PROSITE" id="PS51294"/>
    </source>
</evidence>
<gene>
    <name evidence="9" type="ORF">AAHA92_19552</name>
</gene>
<dbReference type="InterPro" id="IPR044841">
    <property type="entry name" value="LUX/BOA-like"/>
</dbReference>
<dbReference type="InterPro" id="IPR009057">
    <property type="entry name" value="Homeodomain-like_sf"/>
</dbReference>
<dbReference type="GO" id="GO:0005634">
    <property type="term" value="C:nucleus"/>
    <property type="evidence" value="ECO:0007669"/>
    <property type="project" value="UniProtKB-SubCell"/>
</dbReference>
<dbReference type="SUPFAM" id="SSF46689">
    <property type="entry name" value="Homeodomain-like"/>
    <property type="match status" value="1"/>
</dbReference>
<feature type="domain" description="HTH myb-type" evidence="8">
    <location>
        <begin position="202"/>
        <end position="253"/>
    </location>
</feature>
<comment type="subcellular location">
    <subcellularLocation>
        <location evidence="1">Nucleus</location>
    </subcellularLocation>
</comment>
<dbReference type="InterPro" id="IPR001789">
    <property type="entry name" value="Sig_transdc_resp-reg_receiver"/>
</dbReference>
<feature type="compositionally biased region" description="Basic and acidic residues" evidence="6">
    <location>
        <begin position="292"/>
        <end position="305"/>
    </location>
</feature>
<evidence type="ECO:0000256" key="6">
    <source>
        <dbReference type="SAM" id="MobiDB-lite"/>
    </source>
</evidence>
<accession>A0ABD1H5R4</accession>
<dbReference type="InterPro" id="IPR006447">
    <property type="entry name" value="Myb_dom_plants"/>
</dbReference>
<feature type="region of interest" description="Disordered" evidence="6">
    <location>
        <begin position="247"/>
        <end position="305"/>
    </location>
</feature>
<evidence type="ECO:0000313" key="9">
    <source>
        <dbReference type="EMBL" id="KAL1551752.1"/>
    </source>
</evidence>
<evidence type="ECO:0000256" key="5">
    <source>
        <dbReference type="PROSITE-ProRule" id="PRU00169"/>
    </source>
</evidence>
<reference evidence="9 10" key="1">
    <citation type="submission" date="2024-06" db="EMBL/GenBank/DDBJ databases">
        <title>A chromosome level genome sequence of Diviner's sage (Salvia divinorum).</title>
        <authorList>
            <person name="Ford S.A."/>
            <person name="Ro D.-K."/>
            <person name="Ness R.W."/>
            <person name="Phillips M.A."/>
        </authorList>
    </citation>
    <scope>NUCLEOTIDE SEQUENCE [LARGE SCALE GENOMIC DNA]</scope>
    <source>
        <strain evidence="9">SAF-2024a</strain>
        <tissue evidence="9">Leaf</tissue>
    </source>
</reference>